<keyword evidence="2" id="KW-1185">Reference proteome</keyword>
<dbReference type="AlphaFoldDB" id="K4AJ42"/>
<proteinExistence type="predicted"/>
<sequence>MPCRRHRCKQRIHRGAICTHVRPQGAAEVGSARSGRWRWWAARDPATGSDHGCPGRPPNPLFADLHSSRAIANVRIRAA</sequence>
<protein>
    <submittedName>
        <fullName evidence="1">Uncharacterized protein</fullName>
    </submittedName>
</protein>
<dbReference type="HOGENOM" id="CLU_2610589_0_0_1"/>
<dbReference type="Gramene" id="KQK88307">
    <property type="protein sequence ID" value="KQK88307"/>
    <property type="gene ID" value="SETIT_038906mg"/>
</dbReference>
<reference evidence="1" key="2">
    <citation type="submission" date="2018-08" db="UniProtKB">
        <authorList>
            <consortium name="EnsemblPlants"/>
        </authorList>
    </citation>
    <scope>IDENTIFICATION</scope>
    <source>
        <strain evidence="1">Yugu1</strain>
    </source>
</reference>
<dbReference type="EnsemblPlants" id="KQK88307">
    <property type="protein sequence ID" value="KQK88307"/>
    <property type="gene ID" value="SETIT_038906mg"/>
</dbReference>
<reference evidence="2" key="1">
    <citation type="journal article" date="2012" name="Nat. Biotechnol.">
        <title>Reference genome sequence of the model plant Setaria.</title>
        <authorList>
            <person name="Bennetzen J.L."/>
            <person name="Schmutz J."/>
            <person name="Wang H."/>
            <person name="Percifield R."/>
            <person name="Hawkins J."/>
            <person name="Pontaroli A.C."/>
            <person name="Estep M."/>
            <person name="Feng L."/>
            <person name="Vaughn J.N."/>
            <person name="Grimwood J."/>
            <person name="Jenkins J."/>
            <person name="Barry K."/>
            <person name="Lindquist E."/>
            <person name="Hellsten U."/>
            <person name="Deshpande S."/>
            <person name="Wang X."/>
            <person name="Wu X."/>
            <person name="Mitros T."/>
            <person name="Triplett J."/>
            <person name="Yang X."/>
            <person name="Ye C.Y."/>
            <person name="Mauro-Herrera M."/>
            <person name="Wang L."/>
            <person name="Li P."/>
            <person name="Sharma M."/>
            <person name="Sharma R."/>
            <person name="Ronald P.C."/>
            <person name="Panaud O."/>
            <person name="Kellogg E.A."/>
            <person name="Brutnell T.P."/>
            <person name="Doust A.N."/>
            <person name="Tuskan G.A."/>
            <person name="Rokhsar D."/>
            <person name="Devos K.M."/>
        </authorList>
    </citation>
    <scope>NUCLEOTIDE SEQUENCE [LARGE SCALE GENOMIC DNA]</scope>
    <source>
        <strain evidence="2">cv. Yugu1</strain>
    </source>
</reference>
<accession>K4AJ42</accession>
<evidence type="ECO:0000313" key="1">
    <source>
        <dbReference type="EnsemblPlants" id="KQK88307"/>
    </source>
</evidence>
<dbReference type="EMBL" id="AGNK02005512">
    <property type="status" value="NOT_ANNOTATED_CDS"/>
    <property type="molecule type" value="Genomic_DNA"/>
</dbReference>
<organism evidence="1 2">
    <name type="scientific">Setaria italica</name>
    <name type="common">Foxtail millet</name>
    <name type="synonym">Panicum italicum</name>
    <dbReference type="NCBI Taxonomy" id="4555"/>
    <lineage>
        <taxon>Eukaryota</taxon>
        <taxon>Viridiplantae</taxon>
        <taxon>Streptophyta</taxon>
        <taxon>Embryophyta</taxon>
        <taxon>Tracheophyta</taxon>
        <taxon>Spermatophyta</taxon>
        <taxon>Magnoliopsida</taxon>
        <taxon>Liliopsida</taxon>
        <taxon>Poales</taxon>
        <taxon>Poaceae</taxon>
        <taxon>PACMAD clade</taxon>
        <taxon>Panicoideae</taxon>
        <taxon>Panicodae</taxon>
        <taxon>Paniceae</taxon>
        <taxon>Cenchrinae</taxon>
        <taxon>Setaria</taxon>
    </lineage>
</organism>
<name>K4AJ42_SETIT</name>
<evidence type="ECO:0000313" key="2">
    <source>
        <dbReference type="Proteomes" id="UP000004995"/>
    </source>
</evidence>
<dbReference type="InParanoid" id="K4AJ42"/>
<dbReference type="Proteomes" id="UP000004995">
    <property type="component" value="Unassembled WGS sequence"/>
</dbReference>